<keyword evidence="6 13" id="KW-0441">Lipid A biosynthesis</keyword>
<evidence type="ECO:0000256" key="1">
    <source>
        <dbReference type="ARBA" id="ARBA00002274"/>
    </source>
</evidence>
<evidence type="ECO:0000313" key="15">
    <source>
        <dbReference type="Proteomes" id="UP000003374"/>
    </source>
</evidence>
<dbReference type="PANTHER" id="PTHR42724:SF1">
    <property type="entry name" value="TETRAACYLDISACCHARIDE 4'-KINASE, MITOCHONDRIAL-RELATED"/>
    <property type="match status" value="1"/>
</dbReference>
<dbReference type="NCBIfam" id="TIGR00682">
    <property type="entry name" value="lpxK"/>
    <property type="match status" value="1"/>
</dbReference>
<comment type="function">
    <text evidence="1 13">Transfers the gamma-phosphate of ATP to the 4'-position of a tetraacyldisaccharide 1-phosphate intermediate (termed DS-1-P) to form tetraacyldisaccharide 1,4'-bis-phosphate (lipid IVA).</text>
</comment>
<comment type="catalytic activity">
    <reaction evidence="13">
        <text>a lipid A disaccharide + ATP = a lipid IVA + ADP + H(+)</text>
        <dbReference type="Rhea" id="RHEA:67840"/>
        <dbReference type="ChEBI" id="CHEBI:15378"/>
        <dbReference type="ChEBI" id="CHEBI:30616"/>
        <dbReference type="ChEBI" id="CHEBI:176343"/>
        <dbReference type="ChEBI" id="CHEBI:176425"/>
        <dbReference type="ChEBI" id="CHEBI:456216"/>
        <dbReference type="EC" id="2.7.1.130"/>
    </reaction>
</comment>
<comment type="similarity">
    <text evidence="13">Belongs to the LpxK family.</text>
</comment>
<dbReference type="Pfam" id="PF02606">
    <property type="entry name" value="LpxK"/>
    <property type="match status" value="1"/>
</dbReference>
<dbReference type="STRING" id="314278.NB231_17043"/>
<gene>
    <name evidence="13" type="primary">lpxK</name>
    <name evidence="14" type="ORF">NB231_17043</name>
</gene>
<keyword evidence="11 13" id="KW-0443">Lipid metabolism</keyword>
<keyword evidence="15" id="KW-1185">Reference proteome</keyword>
<dbReference type="GO" id="GO:0009029">
    <property type="term" value="F:lipid-A 4'-kinase activity"/>
    <property type="evidence" value="ECO:0007669"/>
    <property type="project" value="UniProtKB-UniRule"/>
</dbReference>
<evidence type="ECO:0000256" key="7">
    <source>
        <dbReference type="ARBA" id="ARBA00022679"/>
    </source>
</evidence>
<sequence length="331" mass="36212">MLALPQFWLEQGWPARILRPLAACFSGAVQVRAFAYRRGWLRSYRVGVSVVVVGNLFVGGSGKTPLVIWLVERLRAGGWRPGVVSRGYGGYSSGKPRLVKADDDPVHQGDEPVLIAARTGAPVAVGADRVAAAECLVRDGRCDLVISDDGLQHYRLERDAEIVVFDADRGAGNARCFPAGPLREPLSRLRRVDLVVGNGGVVDSAGYAFRLVPGRLIALGCDSPSVAPPMIGSRIRAVAGIGYPERFFRLLRTLGYRVVPQPFPDHHVFRLKDLQYAEPLPIIMTEKDAVKCRRMAVDGLWYLPVAAEPDVRTQNALDSLLSRLLPRTVDN</sequence>
<feature type="binding site" evidence="13">
    <location>
        <begin position="57"/>
        <end position="64"/>
    </location>
    <ligand>
        <name>ATP</name>
        <dbReference type="ChEBI" id="CHEBI:30616"/>
    </ligand>
</feature>
<accession>A4BMK9</accession>
<organism evidence="14 15">
    <name type="scientific">Nitrococcus mobilis Nb-231</name>
    <dbReference type="NCBI Taxonomy" id="314278"/>
    <lineage>
        <taxon>Bacteria</taxon>
        <taxon>Pseudomonadati</taxon>
        <taxon>Pseudomonadota</taxon>
        <taxon>Gammaproteobacteria</taxon>
        <taxon>Chromatiales</taxon>
        <taxon>Ectothiorhodospiraceae</taxon>
        <taxon>Nitrococcus</taxon>
    </lineage>
</organism>
<evidence type="ECO:0000256" key="2">
    <source>
        <dbReference type="ARBA" id="ARBA00004870"/>
    </source>
</evidence>
<dbReference type="eggNOG" id="COG1663">
    <property type="taxonomic scope" value="Bacteria"/>
</dbReference>
<evidence type="ECO:0000256" key="3">
    <source>
        <dbReference type="ARBA" id="ARBA00012071"/>
    </source>
</evidence>
<keyword evidence="5 13" id="KW-0444">Lipid biosynthesis</keyword>
<evidence type="ECO:0000256" key="5">
    <source>
        <dbReference type="ARBA" id="ARBA00022516"/>
    </source>
</evidence>
<dbReference type="HOGENOM" id="CLU_038816_2_0_6"/>
<dbReference type="InterPro" id="IPR027417">
    <property type="entry name" value="P-loop_NTPase"/>
</dbReference>
<evidence type="ECO:0000256" key="6">
    <source>
        <dbReference type="ARBA" id="ARBA00022556"/>
    </source>
</evidence>
<evidence type="ECO:0000313" key="14">
    <source>
        <dbReference type="EMBL" id="EAR23547.1"/>
    </source>
</evidence>
<keyword evidence="7 13" id="KW-0808">Transferase</keyword>
<dbReference type="OrthoDB" id="9766423at2"/>
<dbReference type="GO" id="GO:0005524">
    <property type="term" value="F:ATP binding"/>
    <property type="evidence" value="ECO:0007669"/>
    <property type="project" value="UniProtKB-UniRule"/>
</dbReference>
<proteinExistence type="inferred from homology"/>
<comment type="caution">
    <text evidence="14">The sequence shown here is derived from an EMBL/GenBank/DDBJ whole genome shotgun (WGS) entry which is preliminary data.</text>
</comment>
<keyword evidence="10 13" id="KW-0067">ATP-binding</keyword>
<dbReference type="EC" id="2.7.1.130" evidence="3 13"/>
<evidence type="ECO:0000256" key="4">
    <source>
        <dbReference type="ARBA" id="ARBA00016436"/>
    </source>
</evidence>
<dbReference type="InterPro" id="IPR003758">
    <property type="entry name" value="LpxK"/>
</dbReference>
<dbReference type="GO" id="GO:0005886">
    <property type="term" value="C:plasma membrane"/>
    <property type="evidence" value="ECO:0007669"/>
    <property type="project" value="TreeGrafter"/>
</dbReference>
<dbReference type="AlphaFoldDB" id="A4BMK9"/>
<reference evidence="14 15" key="1">
    <citation type="submission" date="2006-02" db="EMBL/GenBank/DDBJ databases">
        <authorList>
            <person name="Waterbury J."/>
            <person name="Ferriera S."/>
            <person name="Johnson J."/>
            <person name="Kravitz S."/>
            <person name="Halpern A."/>
            <person name="Remington K."/>
            <person name="Beeson K."/>
            <person name="Tran B."/>
            <person name="Rogers Y.-H."/>
            <person name="Friedman R."/>
            <person name="Venter J.C."/>
        </authorList>
    </citation>
    <scope>NUCLEOTIDE SEQUENCE [LARGE SCALE GENOMIC DNA]</scope>
    <source>
        <strain evidence="14 15">Nb-231</strain>
    </source>
</reference>
<dbReference type="SUPFAM" id="SSF52540">
    <property type="entry name" value="P-loop containing nucleoside triphosphate hydrolases"/>
    <property type="match status" value="1"/>
</dbReference>
<evidence type="ECO:0000256" key="8">
    <source>
        <dbReference type="ARBA" id="ARBA00022741"/>
    </source>
</evidence>
<dbReference type="HAMAP" id="MF_00409">
    <property type="entry name" value="LpxK"/>
    <property type="match status" value="1"/>
</dbReference>
<keyword evidence="8 13" id="KW-0547">Nucleotide-binding</keyword>
<keyword evidence="9 13" id="KW-0418">Kinase</keyword>
<dbReference type="EMBL" id="AAOF01000001">
    <property type="protein sequence ID" value="EAR23547.1"/>
    <property type="molecule type" value="Genomic_DNA"/>
</dbReference>
<comment type="pathway">
    <text evidence="2 13">Glycolipid biosynthesis; lipid IV(A) biosynthesis; lipid IV(A) from (3R)-3-hydroxytetradecanoyl-[acyl-carrier-protein] and UDP-N-acetyl-alpha-D-glucosamine: step 6/6.</text>
</comment>
<dbReference type="GO" id="GO:0009245">
    <property type="term" value="P:lipid A biosynthetic process"/>
    <property type="evidence" value="ECO:0007669"/>
    <property type="project" value="UniProtKB-UniRule"/>
</dbReference>
<dbReference type="RefSeq" id="WP_005004997.1">
    <property type="nucleotide sequence ID" value="NZ_CH672427.1"/>
</dbReference>
<protein>
    <recommendedName>
        <fullName evidence="4 13">Tetraacyldisaccharide 4'-kinase</fullName>
        <ecNumber evidence="3 13">2.7.1.130</ecNumber>
    </recommendedName>
    <alternativeName>
        <fullName evidence="12 13">Lipid A 4'-kinase</fullName>
    </alternativeName>
</protein>
<dbReference type="GO" id="GO:0009244">
    <property type="term" value="P:lipopolysaccharide core region biosynthetic process"/>
    <property type="evidence" value="ECO:0007669"/>
    <property type="project" value="TreeGrafter"/>
</dbReference>
<dbReference type="PANTHER" id="PTHR42724">
    <property type="entry name" value="TETRAACYLDISACCHARIDE 4'-KINASE"/>
    <property type="match status" value="1"/>
</dbReference>
<evidence type="ECO:0000256" key="13">
    <source>
        <dbReference type="HAMAP-Rule" id="MF_00409"/>
    </source>
</evidence>
<evidence type="ECO:0000256" key="9">
    <source>
        <dbReference type="ARBA" id="ARBA00022777"/>
    </source>
</evidence>
<dbReference type="Proteomes" id="UP000003374">
    <property type="component" value="Unassembled WGS sequence"/>
</dbReference>
<evidence type="ECO:0000256" key="11">
    <source>
        <dbReference type="ARBA" id="ARBA00023098"/>
    </source>
</evidence>
<dbReference type="UniPathway" id="UPA00359">
    <property type="reaction ID" value="UER00482"/>
</dbReference>
<evidence type="ECO:0000256" key="10">
    <source>
        <dbReference type="ARBA" id="ARBA00022840"/>
    </source>
</evidence>
<evidence type="ECO:0000256" key="12">
    <source>
        <dbReference type="ARBA" id="ARBA00029757"/>
    </source>
</evidence>
<name>A4BMK9_9GAMM</name>